<sequence length="232" mass="26596">MSSSVQRIRLPSVNDIFPSVDNQHHHHHHIQHYAPPAPQVMNTGFQINPNYIAQPSYPQQPIPIQVQHQPQPIVQQPIPFNPQNFIVPPPHHQQPITPSQSPINYMSSNSTPYPQQQYQYHQPRMNINNVSKYKIQKSPTSTRQSNAWSANDDELLKYLKEVKNLGWREISMYFQNRTANGCQFRWRRIVALTKSSSSPPSSSASSSPLPEKSQDSEIEVSMRSNSLESLLN</sequence>
<dbReference type="PROSITE" id="PS50090">
    <property type="entry name" value="MYB_LIKE"/>
    <property type="match status" value="1"/>
</dbReference>
<dbReference type="EMBL" id="CAIF01000178">
    <property type="protein sequence ID" value="CCH44990.1"/>
    <property type="molecule type" value="Genomic_DNA"/>
</dbReference>
<protein>
    <recommendedName>
        <fullName evidence="2">Myb-like domain-containing protein</fullName>
    </recommendedName>
</protein>
<dbReference type="eggNOG" id="ENOG502S97Y">
    <property type="taxonomic scope" value="Eukaryota"/>
</dbReference>
<feature type="compositionally biased region" description="Polar residues" evidence="1">
    <location>
        <begin position="222"/>
        <end position="232"/>
    </location>
</feature>
<proteinExistence type="predicted"/>
<keyword evidence="4" id="KW-1185">Reference proteome</keyword>
<dbReference type="HOGENOM" id="CLU_1195671_0_0_1"/>
<name>K0KIE6_WICCF</name>
<feature type="region of interest" description="Disordered" evidence="1">
    <location>
        <begin position="193"/>
        <end position="232"/>
    </location>
</feature>
<dbReference type="Gene3D" id="1.10.10.60">
    <property type="entry name" value="Homeodomain-like"/>
    <property type="match status" value="1"/>
</dbReference>
<reference evidence="3 4" key="1">
    <citation type="journal article" date="2012" name="Eukaryot. Cell">
        <title>Draft genome sequence of Wickerhamomyces ciferrii NRRL Y-1031 F-60-10.</title>
        <authorList>
            <person name="Schneider J."/>
            <person name="Andrea H."/>
            <person name="Blom J."/>
            <person name="Jaenicke S."/>
            <person name="Ruckert C."/>
            <person name="Schorsch C."/>
            <person name="Szczepanowski R."/>
            <person name="Farwick M."/>
            <person name="Goesmann A."/>
            <person name="Puhler A."/>
            <person name="Schaffer S."/>
            <person name="Tauch A."/>
            <person name="Kohler T."/>
            <person name="Brinkrolf K."/>
        </authorList>
    </citation>
    <scope>NUCLEOTIDE SEQUENCE [LARGE SCALE GENOMIC DNA]</scope>
    <source>
        <strain evidence="4">ATCC 14091 / BCRC 22168 / CBS 111 / JCM 3599 / NBRC 0793 / NRRL Y-1031 F-60-10</strain>
    </source>
</reference>
<evidence type="ECO:0000259" key="2">
    <source>
        <dbReference type="PROSITE" id="PS50090"/>
    </source>
</evidence>
<accession>K0KIE6</accession>
<evidence type="ECO:0000256" key="1">
    <source>
        <dbReference type="SAM" id="MobiDB-lite"/>
    </source>
</evidence>
<dbReference type="SUPFAM" id="SSF46689">
    <property type="entry name" value="Homeodomain-like"/>
    <property type="match status" value="1"/>
</dbReference>
<dbReference type="SMART" id="SM00717">
    <property type="entry name" value="SANT"/>
    <property type="match status" value="1"/>
</dbReference>
<dbReference type="Pfam" id="PF13921">
    <property type="entry name" value="Myb_DNA-bind_6"/>
    <property type="match status" value="1"/>
</dbReference>
<dbReference type="Proteomes" id="UP000009328">
    <property type="component" value="Unassembled WGS sequence"/>
</dbReference>
<feature type="compositionally biased region" description="Low complexity" evidence="1">
    <location>
        <begin position="195"/>
        <end position="208"/>
    </location>
</feature>
<dbReference type="InterPro" id="IPR009057">
    <property type="entry name" value="Homeodomain-like_sf"/>
</dbReference>
<dbReference type="InParanoid" id="K0KIE6"/>
<dbReference type="CDD" id="cd00167">
    <property type="entry name" value="SANT"/>
    <property type="match status" value="1"/>
</dbReference>
<evidence type="ECO:0000313" key="4">
    <source>
        <dbReference type="Proteomes" id="UP000009328"/>
    </source>
</evidence>
<gene>
    <name evidence="3" type="ORF">BN7_4569</name>
</gene>
<feature type="domain" description="Myb-like" evidence="2">
    <location>
        <begin position="140"/>
        <end position="190"/>
    </location>
</feature>
<dbReference type="AlphaFoldDB" id="K0KIE6"/>
<dbReference type="InterPro" id="IPR001005">
    <property type="entry name" value="SANT/Myb"/>
</dbReference>
<organism evidence="3 4">
    <name type="scientific">Wickerhamomyces ciferrii (strain ATCC 14091 / BCRC 22168 / CBS 111 / JCM 3599 / NBRC 0793 / NRRL Y-1031 F-60-10)</name>
    <name type="common">Yeast</name>
    <name type="synonym">Pichia ciferrii</name>
    <dbReference type="NCBI Taxonomy" id="1206466"/>
    <lineage>
        <taxon>Eukaryota</taxon>
        <taxon>Fungi</taxon>
        <taxon>Dikarya</taxon>
        <taxon>Ascomycota</taxon>
        <taxon>Saccharomycotina</taxon>
        <taxon>Saccharomycetes</taxon>
        <taxon>Phaffomycetales</taxon>
        <taxon>Wickerhamomycetaceae</taxon>
        <taxon>Wickerhamomyces</taxon>
    </lineage>
</organism>
<evidence type="ECO:0000313" key="3">
    <source>
        <dbReference type="EMBL" id="CCH44990.1"/>
    </source>
</evidence>
<dbReference type="STRING" id="1206466.K0KIE6"/>
<comment type="caution">
    <text evidence="3">The sequence shown here is derived from an EMBL/GenBank/DDBJ whole genome shotgun (WGS) entry which is preliminary data.</text>
</comment>